<dbReference type="EMBL" id="JANFVX010000025">
    <property type="protein sequence ID" value="MCW0346198.1"/>
    <property type="molecule type" value="Genomic_DNA"/>
</dbReference>
<proteinExistence type="predicted"/>
<comment type="caution">
    <text evidence="2">The sequence shown here is derived from an EMBL/GenBank/DDBJ whole genome shotgun (WGS) entry which is preliminary data.</text>
</comment>
<organism evidence="2 3">
    <name type="scientific">Pantoea ananas</name>
    <name type="common">Erwinia uredovora</name>
    <dbReference type="NCBI Taxonomy" id="553"/>
    <lineage>
        <taxon>Bacteria</taxon>
        <taxon>Pseudomonadati</taxon>
        <taxon>Pseudomonadota</taxon>
        <taxon>Gammaproteobacteria</taxon>
        <taxon>Enterobacterales</taxon>
        <taxon>Erwiniaceae</taxon>
        <taxon>Pantoea</taxon>
    </lineage>
</organism>
<evidence type="ECO:0000259" key="1">
    <source>
        <dbReference type="Pfam" id="PF24390"/>
    </source>
</evidence>
<protein>
    <recommendedName>
        <fullName evidence="1">PRTase-CE domain-containing protein</fullName>
    </recommendedName>
</protein>
<dbReference type="InterPro" id="IPR056920">
    <property type="entry name" value="PRTase-CE"/>
</dbReference>
<sequence>MFIGAAILNNLIYRSKSAVESFGSNIFHIIIPYVFEEERIYNVTSLEEWCVQLKNRSCTNFPFRFSTIEGVDQFPGKSGSVIYRILQRKFFSRYMGLKPADIENADKSIKCVVFFDDMLGTSDQFTSFVNQYLKSRPDIKFVYIPLVAHQDGLDAMVRNFPDIIINPVEILNHENSFFSSENLLFKGRVTPDEAINLYNDLCKRKNIKAKKVHGHGDMALTYSFSDSTPNNNIPLLWYDSPEWSALLTR</sequence>
<evidence type="ECO:0000313" key="2">
    <source>
        <dbReference type="EMBL" id="MCW0346198.1"/>
    </source>
</evidence>
<name>A0AAJ1FVY3_PANAN</name>
<reference evidence="2" key="1">
    <citation type="submission" date="2022-06" db="EMBL/GenBank/DDBJ databases">
        <title>Dynamics of rice microbiomes reveals core vertical transmitted seed endophytes.</title>
        <authorList>
            <person name="Liao K."/>
            <person name="Zhang X."/>
        </authorList>
    </citation>
    <scope>NUCLEOTIDE SEQUENCE</scope>
    <source>
        <strain evidence="2">JT1-17</strain>
    </source>
</reference>
<dbReference type="Proteomes" id="UP001208888">
    <property type="component" value="Unassembled WGS sequence"/>
</dbReference>
<dbReference type="Pfam" id="PF24390">
    <property type="entry name" value="PRTase-CE"/>
    <property type="match status" value="1"/>
</dbReference>
<evidence type="ECO:0000313" key="3">
    <source>
        <dbReference type="Proteomes" id="UP001208888"/>
    </source>
</evidence>
<gene>
    <name evidence="2" type="ORF">NB703_004291</name>
</gene>
<dbReference type="AlphaFoldDB" id="A0AAJ1FVY3"/>
<accession>A0AAJ1FVY3</accession>
<feature type="domain" description="PRTase-CE" evidence="1">
    <location>
        <begin position="5"/>
        <end position="249"/>
    </location>
</feature>